<evidence type="ECO:0000256" key="2">
    <source>
        <dbReference type="ARBA" id="ARBA00022777"/>
    </source>
</evidence>
<dbReference type="PANTHER" id="PTHR20275:SF0">
    <property type="entry name" value="NAD KINASE"/>
    <property type="match status" value="1"/>
</dbReference>
<evidence type="ECO:0000256" key="1">
    <source>
        <dbReference type="ARBA" id="ARBA00022679"/>
    </source>
</evidence>
<feature type="non-terminal residue" evidence="5">
    <location>
        <position position="1"/>
    </location>
</feature>
<dbReference type="PANTHER" id="PTHR20275">
    <property type="entry name" value="NAD KINASE"/>
    <property type="match status" value="1"/>
</dbReference>
<proteinExistence type="inferred from homology"/>
<name>A0A381YUF4_9ZZZZ</name>
<evidence type="ECO:0000256" key="4">
    <source>
        <dbReference type="ARBA" id="ARBA00023027"/>
    </source>
</evidence>
<dbReference type="Pfam" id="PF01513">
    <property type="entry name" value="NAD_kinase"/>
    <property type="match status" value="1"/>
</dbReference>
<evidence type="ECO:0000256" key="3">
    <source>
        <dbReference type="ARBA" id="ARBA00022857"/>
    </source>
</evidence>
<reference evidence="5" key="1">
    <citation type="submission" date="2018-05" db="EMBL/GenBank/DDBJ databases">
        <authorList>
            <person name="Lanie J.A."/>
            <person name="Ng W.-L."/>
            <person name="Kazmierczak K.M."/>
            <person name="Andrzejewski T.M."/>
            <person name="Davidsen T.M."/>
            <person name="Wayne K.J."/>
            <person name="Tettelin H."/>
            <person name="Glass J.I."/>
            <person name="Rusch D."/>
            <person name="Podicherti R."/>
            <person name="Tsui H.-C.T."/>
            <person name="Winkler M.E."/>
        </authorList>
    </citation>
    <scope>NUCLEOTIDE SEQUENCE</scope>
</reference>
<dbReference type="SUPFAM" id="SSF111331">
    <property type="entry name" value="NAD kinase/diacylglycerol kinase-like"/>
    <property type="match status" value="1"/>
</dbReference>
<evidence type="ECO:0008006" key="6">
    <source>
        <dbReference type="Google" id="ProtNLM"/>
    </source>
</evidence>
<keyword evidence="3" id="KW-0521">NADP</keyword>
<keyword evidence="2" id="KW-0418">Kinase</keyword>
<dbReference type="Gene3D" id="2.60.200.30">
    <property type="entry name" value="Probable inorganic polyphosphate/atp-NAD kinase, domain 2"/>
    <property type="match status" value="1"/>
</dbReference>
<dbReference type="InterPro" id="IPR016064">
    <property type="entry name" value="NAD/diacylglycerol_kinase_sf"/>
</dbReference>
<evidence type="ECO:0000313" key="5">
    <source>
        <dbReference type="EMBL" id="SVA80252.1"/>
    </source>
</evidence>
<dbReference type="GO" id="GO:0006741">
    <property type="term" value="P:NADP+ biosynthetic process"/>
    <property type="evidence" value="ECO:0007669"/>
    <property type="project" value="InterPro"/>
</dbReference>
<organism evidence="5">
    <name type="scientific">marine metagenome</name>
    <dbReference type="NCBI Taxonomy" id="408172"/>
    <lineage>
        <taxon>unclassified sequences</taxon>
        <taxon>metagenomes</taxon>
        <taxon>ecological metagenomes</taxon>
    </lineage>
</organism>
<dbReference type="InterPro" id="IPR017438">
    <property type="entry name" value="ATP-NAD_kinase_N"/>
</dbReference>
<dbReference type="AlphaFoldDB" id="A0A381YUF4"/>
<dbReference type="Pfam" id="PF20143">
    <property type="entry name" value="NAD_kinase_C"/>
    <property type="match status" value="1"/>
</dbReference>
<accession>A0A381YUF4</accession>
<dbReference type="HAMAP" id="MF_00361">
    <property type="entry name" value="NAD_kinase"/>
    <property type="match status" value="1"/>
</dbReference>
<sequence>VGKEKGKHYNQSLIRSKEDIAGLDFMLVLGGDGTFLSCIRAVEHRDTPVLGIHLGDLGFLAKVTLKDLFQRLDQMASGLFIVEQRTMAKAVITKNGTKKKHNALNDFVVSNGESHRMLNTQVHVNDQLVANYKSDGLIIATPTGSTAYSLSSGGPIIIPDVDSFVITPISPHSLTSRPLVVPADSEIEIDFPGEEEKITFITDGQIHETLGPTCSIIINRAEFETGLINFKDNDYFQTLRTKMGWGKRGEH</sequence>
<dbReference type="Gene3D" id="3.40.50.10330">
    <property type="entry name" value="Probable inorganic polyphosphate/atp-NAD kinase, domain 1"/>
    <property type="match status" value="1"/>
</dbReference>
<protein>
    <recommendedName>
        <fullName evidence="6">NAD(+) kinase</fullName>
    </recommendedName>
</protein>
<keyword evidence="1" id="KW-0808">Transferase</keyword>
<keyword evidence="4" id="KW-0520">NAD</keyword>
<dbReference type="EMBL" id="UINC01019007">
    <property type="protein sequence ID" value="SVA80252.1"/>
    <property type="molecule type" value="Genomic_DNA"/>
</dbReference>
<gene>
    <name evidence="5" type="ORF">METZ01_LOCUS133106</name>
</gene>
<dbReference type="GO" id="GO:0019674">
    <property type="term" value="P:NAD+ metabolic process"/>
    <property type="evidence" value="ECO:0007669"/>
    <property type="project" value="InterPro"/>
</dbReference>
<dbReference type="GO" id="GO:0003951">
    <property type="term" value="F:NAD+ kinase activity"/>
    <property type="evidence" value="ECO:0007669"/>
    <property type="project" value="InterPro"/>
</dbReference>
<dbReference type="InterPro" id="IPR017437">
    <property type="entry name" value="ATP-NAD_kinase_PpnK-typ_C"/>
</dbReference>
<dbReference type="InterPro" id="IPR002504">
    <property type="entry name" value="NADK"/>
</dbReference>